<feature type="signal peptide" evidence="1">
    <location>
        <begin position="1"/>
        <end position="20"/>
    </location>
</feature>
<dbReference type="EMBL" id="JABBFV010000007">
    <property type="protein sequence ID" value="NML10780.1"/>
    <property type="molecule type" value="Genomic_DNA"/>
</dbReference>
<feature type="chain" id="PRO_5030542518" evidence="1">
    <location>
        <begin position="21"/>
        <end position="191"/>
    </location>
</feature>
<reference evidence="2 3" key="1">
    <citation type="submission" date="2020-04" db="EMBL/GenBank/DDBJ databases">
        <title>Sphingobium sp. AR-3-1 isolated from Arctic soil.</title>
        <authorList>
            <person name="Dahal R.H."/>
            <person name="Chaudhary D.K."/>
        </authorList>
    </citation>
    <scope>NUCLEOTIDE SEQUENCE [LARGE SCALE GENOMIC DNA]</scope>
    <source>
        <strain evidence="2 3">AR-3-1</strain>
    </source>
</reference>
<sequence length="191" mass="20661">MKFLIWLALVALINSGASEARSTQEKGDRASTSADAAPRLATSDIRAISTSIDFALEAVVGPVRAGLMCLPNSSLRGRDFVRSQRDLALLMQQVADERDVGGPAIDGLKVGFKAMRVKLCAKSWGVFGTGDRQDLSGEADFVFDWSAAGLLTEPREVRVQIKVSKGEAMPPSDIMREALRQLLAQIRQNLS</sequence>
<dbReference type="RefSeq" id="WP_169573342.1">
    <property type="nucleotide sequence ID" value="NZ_JABBFV010000007.1"/>
</dbReference>
<proteinExistence type="predicted"/>
<dbReference type="Proteomes" id="UP000519023">
    <property type="component" value="Unassembled WGS sequence"/>
</dbReference>
<evidence type="ECO:0000313" key="3">
    <source>
        <dbReference type="Proteomes" id="UP000519023"/>
    </source>
</evidence>
<dbReference type="AlphaFoldDB" id="A0A7X9ZS83"/>
<name>A0A7X9ZS83_9SPHN</name>
<accession>A0A7X9ZS83</accession>
<evidence type="ECO:0000313" key="2">
    <source>
        <dbReference type="EMBL" id="NML10780.1"/>
    </source>
</evidence>
<evidence type="ECO:0000256" key="1">
    <source>
        <dbReference type="SAM" id="SignalP"/>
    </source>
</evidence>
<organism evidence="2 3">
    <name type="scientific">Sphingobium psychrophilum</name>
    <dbReference type="NCBI Taxonomy" id="2728834"/>
    <lineage>
        <taxon>Bacteria</taxon>
        <taxon>Pseudomonadati</taxon>
        <taxon>Pseudomonadota</taxon>
        <taxon>Alphaproteobacteria</taxon>
        <taxon>Sphingomonadales</taxon>
        <taxon>Sphingomonadaceae</taxon>
        <taxon>Sphingobium</taxon>
    </lineage>
</organism>
<protein>
    <submittedName>
        <fullName evidence="2">Uncharacterized protein</fullName>
    </submittedName>
</protein>
<keyword evidence="3" id="KW-1185">Reference proteome</keyword>
<gene>
    <name evidence="2" type="ORF">HHL08_11605</name>
</gene>
<comment type="caution">
    <text evidence="2">The sequence shown here is derived from an EMBL/GenBank/DDBJ whole genome shotgun (WGS) entry which is preliminary data.</text>
</comment>
<keyword evidence="1" id="KW-0732">Signal</keyword>